<evidence type="ECO:0000256" key="3">
    <source>
        <dbReference type="ARBA" id="ARBA00023125"/>
    </source>
</evidence>
<protein>
    <submittedName>
        <fullName evidence="8">Site-specific recombinase XerD</fullName>
    </submittedName>
</protein>
<dbReference type="PROSITE" id="PS51900">
    <property type="entry name" value="CB"/>
    <property type="match status" value="1"/>
</dbReference>
<evidence type="ECO:0000313" key="9">
    <source>
        <dbReference type="Proteomes" id="UP000295717"/>
    </source>
</evidence>
<dbReference type="GO" id="GO:0003677">
    <property type="term" value="F:DNA binding"/>
    <property type="evidence" value="ECO:0007669"/>
    <property type="project" value="UniProtKB-UniRule"/>
</dbReference>
<dbReference type="CDD" id="cd00796">
    <property type="entry name" value="INT_Rci_Hp1_C"/>
    <property type="match status" value="1"/>
</dbReference>
<dbReference type="SUPFAM" id="SSF56349">
    <property type="entry name" value="DNA breaking-rejoining enzymes"/>
    <property type="match status" value="1"/>
</dbReference>
<keyword evidence="2" id="KW-0229">DNA integration</keyword>
<dbReference type="Gene3D" id="1.10.150.130">
    <property type="match status" value="1"/>
</dbReference>
<evidence type="ECO:0000259" key="7">
    <source>
        <dbReference type="PROSITE" id="PS51900"/>
    </source>
</evidence>
<dbReference type="GO" id="GO:0015074">
    <property type="term" value="P:DNA integration"/>
    <property type="evidence" value="ECO:0007669"/>
    <property type="project" value="UniProtKB-KW"/>
</dbReference>
<accession>A0A4R3N296</accession>
<dbReference type="Gene3D" id="1.10.443.10">
    <property type="entry name" value="Intergrase catalytic core"/>
    <property type="match status" value="1"/>
</dbReference>
<evidence type="ECO:0000259" key="6">
    <source>
        <dbReference type="PROSITE" id="PS51898"/>
    </source>
</evidence>
<dbReference type="InterPro" id="IPR002104">
    <property type="entry name" value="Integrase_catalytic"/>
</dbReference>
<dbReference type="EMBL" id="SMAO01000004">
    <property type="protein sequence ID" value="TCT21173.1"/>
    <property type="molecule type" value="Genomic_DNA"/>
</dbReference>
<reference evidence="8 9" key="1">
    <citation type="submission" date="2019-03" db="EMBL/GenBank/DDBJ databases">
        <title>Genomic Encyclopedia of Type Strains, Phase IV (KMG-IV): sequencing the most valuable type-strain genomes for metagenomic binning, comparative biology and taxonomic classification.</title>
        <authorList>
            <person name="Goeker M."/>
        </authorList>
    </citation>
    <scope>NUCLEOTIDE SEQUENCE [LARGE SCALE GENOMIC DNA]</scope>
    <source>
        <strain evidence="8 9">DSM 13587</strain>
    </source>
</reference>
<keyword evidence="3 5" id="KW-0238">DNA-binding</keyword>
<keyword evidence="9" id="KW-1185">Reference proteome</keyword>
<evidence type="ECO:0000313" key="8">
    <source>
        <dbReference type="EMBL" id="TCT21173.1"/>
    </source>
</evidence>
<evidence type="ECO:0000256" key="4">
    <source>
        <dbReference type="ARBA" id="ARBA00023172"/>
    </source>
</evidence>
<feature type="domain" description="Tyr recombinase" evidence="6">
    <location>
        <begin position="169"/>
        <end position="348"/>
    </location>
</feature>
<name>A0A4R3N296_9GAMM</name>
<proteinExistence type="inferred from homology"/>
<evidence type="ECO:0000256" key="5">
    <source>
        <dbReference type="PROSITE-ProRule" id="PRU01248"/>
    </source>
</evidence>
<dbReference type="AlphaFoldDB" id="A0A4R3N296"/>
<evidence type="ECO:0000256" key="2">
    <source>
        <dbReference type="ARBA" id="ARBA00022908"/>
    </source>
</evidence>
<dbReference type="InterPro" id="IPR044068">
    <property type="entry name" value="CB"/>
</dbReference>
<sequence>MPRKRKQDQDGLYRRPDSPNWWASYTDASGQRVRCSTGATDRQEADALLAKWKLEAHREKQWGEQPSRTFDELMIGYLKASEADKRPSGFQRDKEIVRNLRQHFGGLELTALTPALVRRYVDQRRVQVTNGTVNRELCVLSSAINYARREWEWDIPNPVPGRKLRTPEGRIRWITREESKRLLDEASREPQAPHLVDFIRLAINTGCRKGELLGLEWKRIDLRAGLIHLEADHTKTLKRRSVPINADAREAILSRAQFRMRHCPASPWVFCHEDGSRVLDVKRSFTTARKRAGIEDFRVHDLRHTCAAWLVSAGVPLTAVRDLLGHTTVKMTERYAHLAPENVRAAVALLEGMASRSGHVEKLKVVSGGL</sequence>
<dbReference type="Proteomes" id="UP000295717">
    <property type="component" value="Unassembled WGS sequence"/>
</dbReference>
<dbReference type="PROSITE" id="PS51898">
    <property type="entry name" value="TYR_RECOMBINASE"/>
    <property type="match status" value="1"/>
</dbReference>
<dbReference type="InterPro" id="IPR011010">
    <property type="entry name" value="DNA_brk_join_enz"/>
</dbReference>
<keyword evidence="4" id="KW-0233">DNA recombination</keyword>
<feature type="domain" description="Core-binding (CB)" evidence="7">
    <location>
        <begin position="68"/>
        <end position="148"/>
    </location>
</feature>
<comment type="similarity">
    <text evidence="1">Belongs to the 'phage' integrase family.</text>
</comment>
<evidence type="ECO:0000256" key="1">
    <source>
        <dbReference type="ARBA" id="ARBA00008857"/>
    </source>
</evidence>
<dbReference type="PANTHER" id="PTHR30349">
    <property type="entry name" value="PHAGE INTEGRASE-RELATED"/>
    <property type="match status" value="1"/>
</dbReference>
<dbReference type="PANTHER" id="PTHR30349:SF64">
    <property type="entry name" value="PROPHAGE INTEGRASE INTD-RELATED"/>
    <property type="match status" value="1"/>
</dbReference>
<dbReference type="InterPro" id="IPR050090">
    <property type="entry name" value="Tyrosine_recombinase_XerCD"/>
</dbReference>
<dbReference type="OrthoDB" id="9057547at2"/>
<gene>
    <name evidence="8" type="ORF">EDC35_10426</name>
</gene>
<dbReference type="Pfam" id="PF00589">
    <property type="entry name" value="Phage_integrase"/>
    <property type="match status" value="1"/>
</dbReference>
<organism evidence="8 9">
    <name type="scientific">Thiobaca trueperi</name>
    <dbReference type="NCBI Taxonomy" id="127458"/>
    <lineage>
        <taxon>Bacteria</taxon>
        <taxon>Pseudomonadati</taxon>
        <taxon>Pseudomonadota</taxon>
        <taxon>Gammaproteobacteria</taxon>
        <taxon>Chromatiales</taxon>
        <taxon>Chromatiaceae</taxon>
        <taxon>Thiobaca</taxon>
    </lineage>
</organism>
<dbReference type="RefSeq" id="WP_132976789.1">
    <property type="nucleotide sequence ID" value="NZ_SMAO01000004.1"/>
</dbReference>
<dbReference type="InterPro" id="IPR013762">
    <property type="entry name" value="Integrase-like_cat_sf"/>
</dbReference>
<comment type="caution">
    <text evidence="8">The sequence shown here is derived from an EMBL/GenBank/DDBJ whole genome shotgun (WGS) entry which is preliminary data.</text>
</comment>
<dbReference type="InterPro" id="IPR010998">
    <property type="entry name" value="Integrase_recombinase_N"/>
</dbReference>
<dbReference type="GO" id="GO:0006310">
    <property type="term" value="P:DNA recombination"/>
    <property type="evidence" value="ECO:0007669"/>
    <property type="project" value="UniProtKB-KW"/>
</dbReference>